<dbReference type="PROSITE" id="PS00588">
    <property type="entry name" value="FLAGELLA_BB_ROD"/>
    <property type="match status" value="1"/>
</dbReference>
<feature type="domain" description="Flagellar basal body rod protein N-terminal" evidence="6">
    <location>
        <begin position="8"/>
        <end position="35"/>
    </location>
</feature>
<accession>S0EZL4</accession>
<dbReference type="eggNOG" id="COG1749">
    <property type="taxonomic scope" value="Bacteria"/>
</dbReference>
<evidence type="ECO:0000256" key="1">
    <source>
        <dbReference type="ARBA" id="ARBA00004117"/>
    </source>
</evidence>
<evidence type="ECO:0000256" key="2">
    <source>
        <dbReference type="ARBA" id="ARBA00009677"/>
    </source>
</evidence>
<organism evidence="10 11">
    <name type="scientific">Chthonomonas calidirosea (strain DSM 23976 / ICMP 18418 / T49)</name>
    <dbReference type="NCBI Taxonomy" id="1303518"/>
    <lineage>
        <taxon>Bacteria</taxon>
        <taxon>Bacillati</taxon>
        <taxon>Armatimonadota</taxon>
        <taxon>Chthonomonadia</taxon>
        <taxon>Chthonomonadales</taxon>
        <taxon>Chthonomonadaceae</taxon>
        <taxon>Chthonomonas</taxon>
    </lineage>
</organism>
<dbReference type="PANTHER" id="PTHR30435">
    <property type="entry name" value="FLAGELLAR PROTEIN"/>
    <property type="match status" value="1"/>
</dbReference>
<evidence type="ECO:0000259" key="7">
    <source>
        <dbReference type="Pfam" id="PF06429"/>
    </source>
</evidence>
<dbReference type="STRING" id="454171.CP488_01994"/>
<feature type="domain" description="Flagellar basal-body/hook protein C-terminal" evidence="7">
    <location>
        <begin position="665"/>
        <end position="708"/>
    </location>
</feature>
<gene>
    <name evidence="10" type="ORF">CCALI_02096</name>
</gene>
<evidence type="ECO:0000259" key="8">
    <source>
        <dbReference type="Pfam" id="PF07559"/>
    </source>
</evidence>
<comment type="subcellular location">
    <subcellularLocation>
        <location evidence="1 5">Bacterial flagellum basal body</location>
    </subcellularLocation>
</comment>
<dbReference type="InterPro" id="IPR001444">
    <property type="entry name" value="Flag_bb_rod_N"/>
</dbReference>
<dbReference type="Pfam" id="PF06429">
    <property type="entry name" value="Flg_bbr_C"/>
    <property type="match status" value="1"/>
</dbReference>
<dbReference type="EMBL" id="HF951689">
    <property type="protein sequence ID" value="CCW35903.1"/>
    <property type="molecule type" value="Genomic_DNA"/>
</dbReference>
<dbReference type="PANTHER" id="PTHR30435:SF1">
    <property type="entry name" value="FLAGELLAR HOOK PROTEIN FLGE"/>
    <property type="match status" value="1"/>
</dbReference>
<name>S0EZL4_CHTCT</name>
<dbReference type="Proteomes" id="UP000014227">
    <property type="component" value="Chromosome I"/>
</dbReference>
<dbReference type="GO" id="GO:0009425">
    <property type="term" value="C:bacterial-type flagellum basal body"/>
    <property type="evidence" value="ECO:0007669"/>
    <property type="project" value="UniProtKB-SubCell"/>
</dbReference>
<evidence type="ECO:0000259" key="9">
    <source>
        <dbReference type="Pfam" id="PF22692"/>
    </source>
</evidence>
<dbReference type="InterPro" id="IPR053967">
    <property type="entry name" value="LlgE_F_G-like_D1"/>
</dbReference>
<feature type="domain" description="Flagellar hook protein FlgE D2" evidence="8">
    <location>
        <begin position="180"/>
        <end position="310"/>
    </location>
</feature>
<dbReference type="InterPro" id="IPR037925">
    <property type="entry name" value="FlgE/F/G-like"/>
</dbReference>
<dbReference type="HOGENOM" id="CLU_013687_2_1_0"/>
<dbReference type="GO" id="GO:0071978">
    <property type="term" value="P:bacterial-type flagellum-dependent swarming motility"/>
    <property type="evidence" value="ECO:0007669"/>
    <property type="project" value="TreeGrafter"/>
</dbReference>
<keyword evidence="11" id="KW-1185">Reference proteome</keyword>
<protein>
    <recommendedName>
        <fullName evidence="3 5">Flagellar hook protein FlgE</fullName>
    </recommendedName>
</protein>
<dbReference type="InterPro" id="IPR020013">
    <property type="entry name" value="Flagellar_FlgE/F/G"/>
</dbReference>
<comment type="function">
    <text evidence="5">A flexible structure which links the flagellar filament to the drive apparatus in the basal body.</text>
</comment>
<feature type="domain" description="Flagellar hook protein FlgE D2" evidence="8">
    <location>
        <begin position="467"/>
        <end position="589"/>
    </location>
</feature>
<dbReference type="GO" id="GO:0009424">
    <property type="term" value="C:bacterial-type flagellum hook"/>
    <property type="evidence" value="ECO:0007669"/>
    <property type="project" value="TreeGrafter"/>
</dbReference>
<evidence type="ECO:0000256" key="5">
    <source>
        <dbReference type="RuleBase" id="RU362116"/>
    </source>
</evidence>
<evidence type="ECO:0000256" key="3">
    <source>
        <dbReference type="ARBA" id="ARBA00019015"/>
    </source>
</evidence>
<keyword evidence="4 5" id="KW-0975">Bacterial flagellum</keyword>
<dbReference type="Pfam" id="PF22692">
    <property type="entry name" value="LlgE_F_G_D1"/>
    <property type="match status" value="1"/>
</dbReference>
<dbReference type="Pfam" id="PF07559">
    <property type="entry name" value="FlgE_D2"/>
    <property type="match status" value="2"/>
</dbReference>
<dbReference type="Pfam" id="PF00460">
    <property type="entry name" value="Flg_bb_rod"/>
    <property type="match status" value="1"/>
</dbReference>
<evidence type="ECO:0000256" key="4">
    <source>
        <dbReference type="ARBA" id="ARBA00023143"/>
    </source>
</evidence>
<dbReference type="FunCoup" id="S0EZL4">
    <property type="interactions" value="102"/>
</dbReference>
<dbReference type="GO" id="GO:0005829">
    <property type="term" value="C:cytosol"/>
    <property type="evidence" value="ECO:0007669"/>
    <property type="project" value="TreeGrafter"/>
</dbReference>
<proteinExistence type="inferred from homology"/>
<evidence type="ECO:0000313" key="10">
    <source>
        <dbReference type="EMBL" id="CCW35903.1"/>
    </source>
</evidence>
<dbReference type="SUPFAM" id="SSF117143">
    <property type="entry name" value="Flagellar hook protein flgE"/>
    <property type="match status" value="2"/>
</dbReference>
<feature type="domain" description="Flagellar hook protein FlgE/F/G-like D1" evidence="9">
    <location>
        <begin position="95"/>
        <end position="157"/>
    </location>
</feature>
<dbReference type="OrthoDB" id="9804559at2"/>
<dbReference type="AlphaFoldDB" id="S0EZL4"/>
<dbReference type="RefSeq" id="WP_016483426.1">
    <property type="nucleotide sequence ID" value="NC_021487.1"/>
</dbReference>
<dbReference type="InterPro" id="IPR019776">
    <property type="entry name" value="Flagellar_basal_body_rod_CS"/>
</dbReference>
<dbReference type="NCBIfam" id="TIGR03506">
    <property type="entry name" value="FlgEFG_subfam"/>
    <property type="match status" value="2"/>
</dbReference>
<sequence>MLQAMFSGVSGLQVHQTDLDVIGNNIANINTVGYKAGRVTFEDQLSQTIRDAASPGANVGGQNPAQVGLGVMLGSVDTLQTQGNLETTGKNTDLAIQGSGYFLVGDGSTVYYTRDGSFDLDSAGELVNPANGVKLLGYQADANGKVDTTQPITANSVIKIPVGTLTAVKQTTEATFQGNLDASSSLQSTTAKLTGNLDVSQTPPAINTTIYDSLGNAHTLQVAFSNPVFNPTGAGVPAGATQSWKVALTLDGATTNATIYAVGGKFVFANSSGAVLGSSQVLNVIGSGGAPNFPITVDFSGLTDSSNVSASANGQNTPTKITSTLMSLSGNMNLDNPPAPITTTVYDSAGNAYQIQTTFLNPTYNPTGPNVPTGATAAYDVQIKNLTTGTTLYDSTVAGNNESKAYYIPGQGFVLANTTTGAVLGNTIQLSSAPGTYGPNNTGAQVVAGMPLTVDLSKLSTTNTTGAADGRTGSQPSWSTAVQVYDSLGMSHLITFNFTRALVGSGAPSNAAARWEWTATENGQVISSSTSAGNQALFFDSSGNLIDTNNQTINITPTNGAAPFSVSINFSNLTQIAGNSSVAATSQDGAPMGVLQSFSIAQDGTITGVFSNGQTRVLGQIATAIFSNPGGLTKQGQNLYSASSNSGLAQVGMPNQGGRGQINVGFLEMSNVDLSTEFTNLIIAERGFQANTRIVTTVDNLLQDVINLKQGG</sequence>
<dbReference type="KEGG" id="ccz:CCALI_02096"/>
<evidence type="ECO:0000259" key="6">
    <source>
        <dbReference type="Pfam" id="PF00460"/>
    </source>
</evidence>
<dbReference type="InParanoid" id="S0EZL4"/>
<dbReference type="InterPro" id="IPR010930">
    <property type="entry name" value="Flg_bb/hook_C_dom"/>
</dbReference>
<dbReference type="Gene3D" id="2.60.98.20">
    <property type="entry name" value="Flagellar hook protein FlgE"/>
    <property type="match status" value="2"/>
</dbReference>
<dbReference type="PATRIC" id="fig|1303518.3.peg.2167"/>
<reference evidence="11" key="1">
    <citation type="submission" date="2013-03" db="EMBL/GenBank/DDBJ databases">
        <title>Genome sequence of Chthonomonas calidirosea, the first sequenced genome from the Armatimonadetes phylum (formally candidate division OP10).</title>
        <authorList>
            <person name="Lee K.C.Y."/>
            <person name="Morgan X.C."/>
            <person name="Dunfield P.F."/>
            <person name="Tamas I."/>
            <person name="Houghton K.M."/>
            <person name="Vyssotski M."/>
            <person name="Ryan J.L.J."/>
            <person name="Lagutin K."/>
            <person name="McDonald I.R."/>
            <person name="Stott M.B."/>
        </authorList>
    </citation>
    <scope>NUCLEOTIDE SEQUENCE [LARGE SCALE GENOMIC DNA]</scope>
    <source>
        <strain evidence="11">DSM 23976 / ICMP 18418 / T49</strain>
    </source>
</reference>
<dbReference type="InterPro" id="IPR011491">
    <property type="entry name" value="FlgE_D2"/>
</dbReference>
<evidence type="ECO:0000313" key="11">
    <source>
        <dbReference type="Proteomes" id="UP000014227"/>
    </source>
</evidence>
<comment type="similarity">
    <text evidence="2 5">Belongs to the flagella basal body rod proteins family.</text>
</comment>
<dbReference type="InterPro" id="IPR037058">
    <property type="entry name" value="Falgellar_hook_FlgE_sf"/>
</dbReference>